<evidence type="ECO:0000313" key="2">
    <source>
        <dbReference type="Proteomes" id="UP000821837"/>
    </source>
</evidence>
<dbReference type="AlphaFoldDB" id="A0A9D4PI98"/>
<organism evidence="1 2">
    <name type="scientific">Rhipicephalus sanguineus</name>
    <name type="common">Brown dog tick</name>
    <name type="synonym">Ixodes sanguineus</name>
    <dbReference type="NCBI Taxonomy" id="34632"/>
    <lineage>
        <taxon>Eukaryota</taxon>
        <taxon>Metazoa</taxon>
        <taxon>Ecdysozoa</taxon>
        <taxon>Arthropoda</taxon>
        <taxon>Chelicerata</taxon>
        <taxon>Arachnida</taxon>
        <taxon>Acari</taxon>
        <taxon>Parasitiformes</taxon>
        <taxon>Ixodida</taxon>
        <taxon>Ixodoidea</taxon>
        <taxon>Ixodidae</taxon>
        <taxon>Rhipicephalinae</taxon>
        <taxon>Rhipicephalus</taxon>
        <taxon>Rhipicephalus</taxon>
    </lineage>
</organism>
<name>A0A9D4PI98_RHISA</name>
<comment type="caution">
    <text evidence="1">The sequence shown here is derived from an EMBL/GenBank/DDBJ whole genome shotgun (WGS) entry which is preliminary data.</text>
</comment>
<reference evidence="1" key="1">
    <citation type="journal article" date="2020" name="Cell">
        <title>Large-Scale Comparative Analyses of Tick Genomes Elucidate Their Genetic Diversity and Vector Capacities.</title>
        <authorList>
            <consortium name="Tick Genome and Microbiome Consortium (TIGMIC)"/>
            <person name="Jia N."/>
            <person name="Wang J."/>
            <person name="Shi W."/>
            <person name="Du L."/>
            <person name="Sun Y."/>
            <person name="Zhan W."/>
            <person name="Jiang J.F."/>
            <person name="Wang Q."/>
            <person name="Zhang B."/>
            <person name="Ji P."/>
            <person name="Bell-Sakyi L."/>
            <person name="Cui X.M."/>
            <person name="Yuan T.T."/>
            <person name="Jiang B.G."/>
            <person name="Yang W.F."/>
            <person name="Lam T.T."/>
            <person name="Chang Q.C."/>
            <person name="Ding S.J."/>
            <person name="Wang X.J."/>
            <person name="Zhu J.G."/>
            <person name="Ruan X.D."/>
            <person name="Zhao L."/>
            <person name="Wei J.T."/>
            <person name="Ye R.Z."/>
            <person name="Que T.C."/>
            <person name="Du C.H."/>
            <person name="Zhou Y.H."/>
            <person name="Cheng J.X."/>
            <person name="Dai P.F."/>
            <person name="Guo W.B."/>
            <person name="Han X.H."/>
            <person name="Huang E.J."/>
            <person name="Li L.F."/>
            <person name="Wei W."/>
            <person name="Gao Y.C."/>
            <person name="Liu J.Z."/>
            <person name="Shao H.Z."/>
            <person name="Wang X."/>
            <person name="Wang C.C."/>
            <person name="Yang T.C."/>
            <person name="Huo Q.B."/>
            <person name="Li W."/>
            <person name="Chen H.Y."/>
            <person name="Chen S.E."/>
            <person name="Zhou L.G."/>
            <person name="Ni X.B."/>
            <person name="Tian J.H."/>
            <person name="Sheng Y."/>
            <person name="Liu T."/>
            <person name="Pan Y.S."/>
            <person name="Xia L.Y."/>
            <person name="Li J."/>
            <person name="Zhao F."/>
            <person name="Cao W.C."/>
        </authorList>
    </citation>
    <scope>NUCLEOTIDE SEQUENCE</scope>
    <source>
        <strain evidence="1">Rsan-2018</strain>
    </source>
</reference>
<protein>
    <submittedName>
        <fullName evidence="1">Uncharacterized protein</fullName>
    </submittedName>
</protein>
<dbReference type="Proteomes" id="UP000821837">
    <property type="component" value="Unassembled WGS sequence"/>
</dbReference>
<dbReference type="InterPro" id="IPR032675">
    <property type="entry name" value="LRR_dom_sf"/>
</dbReference>
<proteinExistence type="predicted"/>
<reference evidence="1" key="2">
    <citation type="submission" date="2021-09" db="EMBL/GenBank/DDBJ databases">
        <authorList>
            <person name="Jia N."/>
            <person name="Wang J."/>
            <person name="Shi W."/>
            <person name="Du L."/>
            <person name="Sun Y."/>
            <person name="Zhan W."/>
            <person name="Jiang J."/>
            <person name="Wang Q."/>
            <person name="Zhang B."/>
            <person name="Ji P."/>
            <person name="Sakyi L.B."/>
            <person name="Cui X."/>
            <person name="Yuan T."/>
            <person name="Jiang B."/>
            <person name="Yang W."/>
            <person name="Lam T.T.-Y."/>
            <person name="Chang Q."/>
            <person name="Ding S."/>
            <person name="Wang X."/>
            <person name="Zhu J."/>
            <person name="Ruan X."/>
            <person name="Zhao L."/>
            <person name="Wei J."/>
            <person name="Que T."/>
            <person name="Du C."/>
            <person name="Cheng J."/>
            <person name="Dai P."/>
            <person name="Han X."/>
            <person name="Huang E."/>
            <person name="Gao Y."/>
            <person name="Liu J."/>
            <person name="Shao H."/>
            <person name="Ye R."/>
            <person name="Li L."/>
            <person name="Wei W."/>
            <person name="Wang X."/>
            <person name="Wang C."/>
            <person name="Huo Q."/>
            <person name="Li W."/>
            <person name="Guo W."/>
            <person name="Chen H."/>
            <person name="Chen S."/>
            <person name="Zhou L."/>
            <person name="Zhou L."/>
            <person name="Ni X."/>
            <person name="Tian J."/>
            <person name="Zhou Y."/>
            <person name="Sheng Y."/>
            <person name="Liu T."/>
            <person name="Pan Y."/>
            <person name="Xia L."/>
            <person name="Li J."/>
            <person name="Zhao F."/>
            <person name="Cao W."/>
        </authorList>
    </citation>
    <scope>NUCLEOTIDE SEQUENCE</scope>
    <source>
        <strain evidence="1">Rsan-2018</strain>
        <tissue evidence="1">Larvae</tissue>
    </source>
</reference>
<evidence type="ECO:0000313" key="1">
    <source>
        <dbReference type="EMBL" id="KAH7943334.1"/>
    </source>
</evidence>
<keyword evidence="2" id="KW-1185">Reference proteome</keyword>
<dbReference type="EMBL" id="JABSTV010001253">
    <property type="protein sequence ID" value="KAH7943334.1"/>
    <property type="molecule type" value="Genomic_DNA"/>
</dbReference>
<dbReference type="Gene3D" id="3.80.10.10">
    <property type="entry name" value="Ribonuclease Inhibitor"/>
    <property type="match status" value="1"/>
</dbReference>
<dbReference type="SUPFAM" id="SSF52047">
    <property type="entry name" value="RNI-like"/>
    <property type="match status" value="1"/>
</dbReference>
<sequence length="404" mass="44896">MAHHAARVSLFAQVVAENGTLRRLRLPSVKCPCAHSWMSEAHLDPPDPDSADKMAPWLRAVRNNSTLRELEIDLGGFGVPECREFFEAVADNDTLNSVIVRRLPTERDVDGICKTIRERGIADRVQIGNHHVSPMDVSALHECPEITGVTISSRHFDANWSQMCALFKTLARCPHVTSLSVHCWAFHESVFESLIAYMGSTKTLTKIEVSITTVLPEMTDEQHLDLEGRLVDAAASIPSLVEVNITGILQYRKHCAAFAGSVAAKRRRLTRLQITLANKSNRTFTNLYTPQELANPSRKISCKEDSSYDNGHAAVREITARNSNDVSAAARYVMGSKRDSDIGARVIEVLHDHPWLVHKVRRQAEVGVGEAKAKIARALKRVRTCGIDEYMRLAGVIKKRAGPR</sequence>
<dbReference type="VEuPathDB" id="VectorBase:RSAN_039767"/>
<gene>
    <name evidence="1" type="ORF">HPB52_006955</name>
</gene>
<accession>A0A9D4PI98</accession>